<dbReference type="Gene3D" id="3.10.20.70">
    <property type="entry name" value="Glutamine synthetase, N-terminal domain"/>
    <property type="match status" value="1"/>
</dbReference>
<evidence type="ECO:0000313" key="6">
    <source>
        <dbReference type="Proteomes" id="UP001224775"/>
    </source>
</evidence>
<dbReference type="GO" id="GO:0006542">
    <property type="term" value="P:glutamine biosynthetic process"/>
    <property type="evidence" value="ECO:0007669"/>
    <property type="project" value="InterPro"/>
</dbReference>
<gene>
    <name evidence="5" type="ORF">QTG54_006723</name>
</gene>
<sequence length="497" mass="54422">MNMAPNYGITNNNEDEALLSSTDEPVQKTQQLSISIPQPSDYTRNFNQGSQAAIIRSLRAAGVKFIRFATVDAYNTIRCKTVPLAQLSGQRRTNEVSSPLSNPVSIAEICFAGLPTSADVPAAPNLSSRNVLTLQPDFSSLRILPYASKTAMVMCTAHNQQTQELSPLCSRGLLQRVLHSAKEDLGIEFSVGAELEFILYRENKDGIMQPVDMSTFGNATTLNEQEDFISTLYDQLERQDIPVELIHSESAPGQLEVVLSYSDDILQLADDIVYARETVTNVAKQHGMKALFLPKTSMMAAGNGSHLHFSFREAGSQHRNAFSDPSQPTGISRKGESFIEGLLDHLPSLLSLSIPTVNSFRRVGPGCWTGHKLGWSTEDKDSPVRVCIDLNTQQASNVELKLSDAAANIYLELATILAAGMEGIKNEKVLRPMMNDENNALPLPLSLQESLDSLKKDELLLSILGDELSTAYVAVRELEALTETRLEEEVAAALNRA</sequence>
<dbReference type="SMART" id="SM01230">
    <property type="entry name" value="Gln-synt_C"/>
    <property type="match status" value="1"/>
</dbReference>
<dbReference type="Proteomes" id="UP001224775">
    <property type="component" value="Unassembled WGS sequence"/>
</dbReference>
<comment type="similarity">
    <text evidence="2 3">Belongs to the glutamine synthetase family.</text>
</comment>
<protein>
    <submittedName>
        <fullName evidence="5">Glutamine synthetase (Class 1)</fullName>
        <ecNumber evidence="5">6.3.1.2</ecNumber>
    </submittedName>
</protein>
<dbReference type="PANTHER" id="PTHR43785:SF2">
    <property type="entry name" value="TYPE-1 GLUTAMINE SYNTHETASE 1"/>
    <property type="match status" value="1"/>
</dbReference>
<dbReference type="AlphaFoldDB" id="A0AAD8YAE9"/>
<dbReference type="EC" id="6.3.1.2" evidence="5"/>
<evidence type="ECO:0000256" key="2">
    <source>
        <dbReference type="PROSITE-ProRule" id="PRU01331"/>
    </source>
</evidence>
<dbReference type="SUPFAM" id="SSF54368">
    <property type="entry name" value="Glutamine synthetase, N-terminal domain"/>
    <property type="match status" value="1"/>
</dbReference>
<dbReference type="Pfam" id="PF00120">
    <property type="entry name" value="Gln-synt_C"/>
    <property type="match status" value="1"/>
</dbReference>
<dbReference type="GO" id="GO:0004356">
    <property type="term" value="F:glutamine synthetase activity"/>
    <property type="evidence" value="ECO:0007669"/>
    <property type="project" value="UniProtKB-EC"/>
</dbReference>
<dbReference type="InterPro" id="IPR008146">
    <property type="entry name" value="Gln_synth_cat_dom"/>
</dbReference>
<organism evidence="5 6">
    <name type="scientific">Skeletonema marinoi</name>
    <dbReference type="NCBI Taxonomy" id="267567"/>
    <lineage>
        <taxon>Eukaryota</taxon>
        <taxon>Sar</taxon>
        <taxon>Stramenopiles</taxon>
        <taxon>Ochrophyta</taxon>
        <taxon>Bacillariophyta</taxon>
        <taxon>Coscinodiscophyceae</taxon>
        <taxon>Thalassiosirophycidae</taxon>
        <taxon>Thalassiosirales</taxon>
        <taxon>Skeletonemataceae</taxon>
        <taxon>Skeletonema</taxon>
        <taxon>Skeletonema marinoi-dohrnii complex</taxon>
    </lineage>
</organism>
<dbReference type="InterPro" id="IPR036651">
    <property type="entry name" value="Gln_synt_N_sf"/>
</dbReference>
<dbReference type="SUPFAM" id="SSF55931">
    <property type="entry name" value="Glutamine synthetase/guanido kinase"/>
    <property type="match status" value="1"/>
</dbReference>
<evidence type="ECO:0000313" key="5">
    <source>
        <dbReference type="EMBL" id="KAK1742158.1"/>
    </source>
</evidence>
<dbReference type="InterPro" id="IPR014746">
    <property type="entry name" value="Gln_synth/guanido_kin_cat_dom"/>
</dbReference>
<dbReference type="Gene3D" id="3.30.590.10">
    <property type="entry name" value="Glutamine synthetase/guanido kinase, catalytic domain"/>
    <property type="match status" value="1"/>
</dbReference>
<evidence type="ECO:0000256" key="1">
    <source>
        <dbReference type="ARBA" id="ARBA00022598"/>
    </source>
</evidence>
<proteinExistence type="inferred from homology"/>
<dbReference type="PANTHER" id="PTHR43785">
    <property type="entry name" value="GAMMA-GLUTAMYLPUTRESCINE SYNTHETASE"/>
    <property type="match status" value="1"/>
</dbReference>
<keyword evidence="6" id="KW-1185">Reference proteome</keyword>
<evidence type="ECO:0000256" key="3">
    <source>
        <dbReference type="RuleBase" id="RU000384"/>
    </source>
</evidence>
<reference evidence="5" key="1">
    <citation type="submission" date="2023-06" db="EMBL/GenBank/DDBJ databases">
        <title>Survivors Of The Sea: Transcriptome response of Skeletonema marinoi to long-term dormancy.</title>
        <authorList>
            <person name="Pinder M.I.M."/>
            <person name="Kourtchenko O."/>
            <person name="Robertson E.K."/>
            <person name="Larsson T."/>
            <person name="Maumus F."/>
            <person name="Osuna-Cruz C.M."/>
            <person name="Vancaester E."/>
            <person name="Stenow R."/>
            <person name="Vandepoele K."/>
            <person name="Ploug H."/>
            <person name="Bruchert V."/>
            <person name="Godhe A."/>
            <person name="Topel M."/>
        </authorList>
    </citation>
    <scope>NUCLEOTIDE SEQUENCE</scope>
    <source>
        <strain evidence="5">R05AC</strain>
    </source>
</reference>
<dbReference type="PROSITE" id="PS51987">
    <property type="entry name" value="GS_CATALYTIC"/>
    <property type="match status" value="1"/>
</dbReference>
<comment type="caution">
    <text evidence="5">The sequence shown here is derived from an EMBL/GenBank/DDBJ whole genome shotgun (WGS) entry which is preliminary data.</text>
</comment>
<evidence type="ECO:0000259" key="4">
    <source>
        <dbReference type="PROSITE" id="PS51987"/>
    </source>
</evidence>
<feature type="domain" description="GS catalytic" evidence="4">
    <location>
        <begin position="170"/>
        <end position="497"/>
    </location>
</feature>
<name>A0AAD8YAE9_9STRA</name>
<keyword evidence="1 5" id="KW-0436">Ligase</keyword>
<dbReference type="EMBL" id="JATAAI010000011">
    <property type="protein sequence ID" value="KAK1742158.1"/>
    <property type="molecule type" value="Genomic_DNA"/>
</dbReference>
<accession>A0AAD8YAE9</accession>